<accession>A0A5J5BNG8</accession>
<keyword evidence="2" id="KW-1185">Reference proteome</keyword>
<evidence type="ECO:0000313" key="2">
    <source>
        <dbReference type="Proteomes" id="UP000325577"/>
    </source>
</evidence>
<gene>
    <name evidence="1" type="ORF">F0562_022607</name>
</gene>
<organism evidence="1 2">
    <name type="scientific">Nyssa sinensis</name>
    <dbReference type="NCBI Taxonomy" id="561372"/>
    <lineage>
        <taxon>Eukaryota</taxon>
        <taxon>Viridiplantae</taxon>
        <taxon>Streptophyta</taxon>
        <taxon>Embryophyta</taxon>
        <taxon>Tracheophyta</taxon>
        <taxon>Spermatophyta</taxon>
        <taxon>Magnoliopsida</taxon>
        <taxon>eudicotyledons</taxon>
        <taxon>Gunneridae</taxon>
        <taxon>Pentapetalae</taxon>
        <taxon>asterids</taxon>
        <taxon>Cornales</taxon>
        <taxon>Nyssaceae</taxon>
        <taxon>Nyssa</taxon>
    </lineage>
</organism>
<evidence type="ECO:0000313" key="1">
    <source>
        <dbReference type="EMBL" id="KAA8544595.1"/>
    </source>
</evidence>
<proteinExistence type="predicted"/>
<dbReference type="Proteomes" id="UP000325577">
    <property type="component" value="Linkage Group LG11"/>
</dbReference>
<dbReference type="EMBL" id="CM018034">
    <property type="protein sequence ID" value="KAA8544595.1"/>
    <property type="molecule type" value="Genomic_DNA"/>
</dbReference>
<reference evidence="1 2" key="1">
    <citation type="submission" date="2019-09" db="EMBL/GenBank/DDBJ databases">
        <title>A chromosome-level genome assembly of the Chinese tupelo Nyssa sinensis.</title>
        <authorList>
            <person name="Yang X."/>
            <person name="Kang M."/>
            <person name="Yang Y."/>
            <person name="Xiong H."/>
            <person name="Wang M."/>
            <person name="Zhang Z."/>
            <person name="Wang Z."/>
            <person name="Wu H."/>
            <person name="Ma T."/>
            <person name="Liu J."/>
            <person name="Xi Z."/>
        </authorList>
    </citation>
    <scope>NUCLEOTIDE SEQUENCE [LARGE SCALE GENOMIC DNA]</scope>
    <source>
        <strain evidence="1">J267</strain>
        <tissue evidence="1">Leaf</tissue>
    </source>
</reference>
<name>A0A5J5BNG8_9ASTE</name>
<dbReference type="AlphaFoldDB" id="A0A5J5BNG8"/>
<sequence length="198" mass="21524">MVKLSAHHKENLICYDDGAHAAHGSGGGPPPTKQNFRAEISLPLIGRNLRARISSISDFRDRPCVSSSIELLCLNCNINEQDDTLRNENSCHLSLKGANIRGEGSPETTLVFIVENPVQNLSNVAEGPGKDDKLPDDTEIFGAVSLAVRDHSCLQVVDPSITTPDDVTTTPGGSSVSNRLMTVDYDNCYLKFYKEDSH</sequence>
<protein>
    <submittedName>
        <fullName evidence="1">Uncharacterized protein</fullName>
    </submittedName>
</protein>
<dbReference type="OrthoDB" id="858232at2759"/>